<dbReference type="PANTHER" id="PTHR12110">
    <property type="entry name" value="HYDROXYPYRUVATE ISOMERASE"/>
    <property type="match status" value="1"/>
</dbReference>
<dbReference type="Proteomes" id="UP000553776">
    <property type="component" value="Unassembled WGS sequence"/>
</dbReference>
<dbReference type="InterPro" id="IPR013022">
    <property type="entry name" value="Xyl_isomerase-like_TIM-brl"/>
</dbReference>
<dbReference type="RefSeq" id="WP_185134303.1">
    <property type="nucleotide sequence ID" value="NZ_BORM01000005.1"/>
</dbReference>
<dbReference type="InterPro" id="IPR050312">
    <property type="entry name" value="IolE/XylAMocC-like"/>
</dbReference>
<evidence type="ECO:0000259" key="1">
    <source>
        <dbReference type="Pfam" id="PF01261"/>
    </source>
</evidence>
<evidence type="ECO:0000313" key="2">
    <source>
        <dbReference type="EMBL" id="MBB6690284.1"/>
    </source>
</evidence>
<dbReference type="SUPFAM" id="SSF51658">
    <property type="entry name" value="Xylose isomerase-like"/>
    <property type="match status" value="1"/>
</dbReference>
<name>A0A841TXB3_9BACL</name>
<proteinExistence type="predicted"/>
<protein>
    <submittedName>
        <fullName evidence="2">TIM barrel protein</fullName>
    </submittedName>
</protein>
<dbReference type="InterPro" id="IPR036237">
    <property type="entry name" value="Xyl_isomerase-like_sf"/>
</dbReference>
<gene>
    <name evidence="2" type="ORF">H7B90_02620</name>
</gene>
<dbReference type="Gene3D" id="3.20.20.150">
    <property type="entry name" value="Divalent-metal-dependent TIM barrel enzymes"/>
    <property type="match status" value="1"/>
</dbReference>
<dbReference type="Pfam" id="PF01261">
    <property type="entry name" value="AP_endonuc_2"/>
    <property type="match status" value="1"/>
</dbReference>
<organism evidence="2 3">
    <name type="scientific">Cohnella xylanilytica</name>
    <dbReference type="NCBI Taxonomy" id="557555"/>
    <lineage>
        <taxon>Bacteria</taxon>
        <taxon>Bacillati</taxon>
        <taxon>Bacillota</taxon>
        <taxon>Bacilli</taxon>
        <taxon>Bacillales</taxon>
        <taxon>Paenibacillaceae</taxon>
        <taxon>Cohnella</taxon>
    </lineage>
</organism>
<keyword evidence="3" id="KW-1185">Reference proteome</keyword>
<sequence length="317" mass="36642">MKLELGISANFAIKRWADPNDWVRLIARDLGIGRIQFSFDQFDPRSRPELRRAYAERVREACERYGAKIHSTFTGLSIYPHNLLYHPLPEGREDGIDWFRNAFAMTRELGADAIGGPYGGMDAATFRSPELREEATRLAEEALVGLLREAEEVYGIRTFYWEQTPIRREGPVGIGPTLAHLERVERLRGGKGAEFALCLDVGHAICEDASGEDRDPYVWLERLAPYSPIVHLQQTDGRYDRHWTFTEENNGRGIIEAERVLDALRRSRAKEAFLLLEVGHPFEENDHRVRKEVEASVAYWRDAIRDCERRMEEEERR</sequence>
<evidence type="ECO:0000313" key="3">
    <source>
        <dbReference type="Proteomes" id="UP000553776"/>
    </source>
</evidence>
<reference evidence="2 3" key="1">
    <citation type="submission" date="2020-08" db="EMBL/GenBank/DDBJ databases">
        <title>Cohnella phylogeny.</title>
        <authorList>
            <person name="Dunlap C."/>
        </authorList>
    </citation>
    <scope>NUCLEOTIDE SEQUENCE [LARGE SCALE GENOMIC DNA]</scope>
    <source>
        <strain evidence="2 3">DSM 25239</strain>
    </source>
</reference>
<accession>A0A841TXB3</accession>
<comment type="caution">
    <text evidence="2">The sequence shown here is derived from an EMBL/GenBank/DDBJ whole genome shotgun (WGS) entry which is preliminary data.</text>
</comment>
<dbReference type="EMBL" id="JACJVR010000005">
    <property type="protein sequence ID" value="MBB6690284.1"/>
    <property type="molecule type" value="Genomic_DNA"/>
</dbReference>
<dbReference type="AlphaFoldDB" id="A0A841TXB3"/>
<dbReference type="PANTHER" id="PTHR12110:SF53">
    <property type="entry name" value="BLR5974 PROTEIN"/>
    <property type="match status" value="1"/>
</dbReference>
<feature type="domain" description="Xylose isomerase-like TIM barrel" evidence="1">
    <location>
        <begin position="27"/>
        <end position="290"/>
    </location>
</feature>